<evidence type="ECO:0000313" key="3">
    <source>
        <dbReference type="Proteomes" id="UP000315971"/>
    </source>
</evidence>
<name>A0A521CMS4_9SPHI</name>
<protein>
    <submittedName>
        <fullName evidence="2">Uncharacterized protein</fullName>
    </submittedName>
</protein>
<keyword evidence="3" id="KW-1185">Reference proteome</keyword>
<evidence type="ECO:0000256" key="1">
    <source>
        <dbReference type="SAM" id="Phobius"/>
    </source>
</evidence>
<proteinExistence type="predicted"/>
<dbReference type="AlphaFoldDB" id="A0A521CMS4"/>
<evidence type="ECO:0000313" key="2">
    <source>
        <dbReference type="EMBL" id="SMO60744.1"/>
    </source>
</evidence>
<organism evidence="2 3">
    <name type="scientific">Solitalea koreensis</name>
    <dbReference type="NCBI Taxonomy" id="543615"/>
    <lineage>
        <taxon>Bacteria</taxon>
        <taxon>Pseudomonadati</taxon>
        <taxon>Bacteroidota</taxon>
        <taxon>Sphingobacteriia</taxon>
        <taxon>Sphingobacteriales</taxon>
        <taxon>Sphingobacteriaceae</taxon>
        <taxon>Solitalea</taxon>
    </lineage>
</organism>
<dbReference type="EMBL" id="FXSZ01000004">
    <property type="protein sequence ID" value="SMO60744.1"/>
    <property type="molecule type" value="Genomic_DNA"/>
</dbReference>
<keyword evidence="1" id="KW-0472">Membrane</keyword>
<accession>A0A521CMS4</accession>
<feature type="transmembrane region" description="Helical" evidence="1">
    <location>
        <begin position="5"/>
        <end position="22"/>
    </location>
</feature>
<sequence>METSLITFLMLAVVVLGVYYLSPFDLKVEDDEE</sequence>
<keyword evidence="1" id="KW-0812">Transmembrane</keyword>
<gene>
    <name evidence="2" type="ORF">SAMN06265350_104220</name>
</gene>
<keyword evidence="1" id="KW-1133">Transmembrane helix</keyword>
<dbReference type="Proteomes" id="UP000315971">
    <property type="component" value="Unassembled WGS sequence"/>
</dbReference>
<reference evidence="2 3" key="1">
    <citation type="submission" date="2017-05" db="EMBL/GenBank/DDBJ databases">
        <authorList>
            <person name="Varghese N."/>
            <person name="Submissions S."/>
        </authorList>
    </citation>
    <scope>NUCLEOTIDE SEQUENCE [LARGE SCALE GENOMIC DNA]</scope>
    <source>
        <strain evidence="2 3">DSM 21342</strain>
    </source>
</reference>